<keyword evidence="1" id="KW-0802">TPR repeat</keyword>
<dbReference type="EMBL" id="SMAR01000011">
    <property type="protein sequence ID" value="TCT39826.1"/>
    <property type="molecule type" value="Genomic_DNA"/>
</dbReference>
<evidence type="ECO:0000313" key="5">
    <source>
        <dbReference type="Proteomes" id="UP000295097"/>
    </source>
</evidence>
<dbReference type="InterPro" id="IPR019734">
    <property type="entry name" value="TPR_rpt"/>
</dbReference>
<name>A0A4R3NT17_9HYPH</name>
<proteinExistence type="predicted"/>
<feature type="region of interest" description="Disordered" evidence="2">
    <location>
        <begin position="571"/>
        <end position="606"/>
    </location>
</feature>
<feature type="repeat" description="TPR" evidence="1">
    <location>
        <begin position="533"/>
        <end position="566"/>
    </location>
</feature>
<dbReference type="PROSITE" id="PS50293">
    <property type="entry name" value="TPR_REGION"/>
    <property type="match status" value="1"/>
</dbReference>
<dbReference type="InterPro" id="IPR011990">
    <property type="entry name" value="TPR-like_helical_dom_sf"/>
</dbReference>
<dbReference type="SMART" id="SM00028">
    <property type="entry name" value="TPR"/>
    <property type="match status" value="6"/>
</dbReference>
<dbReference type="Pfam" id="PF13414">
    <property type="entry name" value="TPR_11"/>
    <property type="match status" value="1"/>
</dbReference>
<dbReference type="Pfam" id="PF00515">
    <property type="entry name" value="TPR_1"/>
    <property type="match status" value="1"/>
</dbReference>
<comment type="caution">
    <text evidence="4">The sequence shown here is derived from an EMBL/GenBank/DDBJ whole genome shotgun (WGS) entry which is preliminary data.</text>
</comment>
<feature type="repeat" description="TPR" evidence="1">
    <location>
        <begin position="499"/>
        <end position="532"/>
    </location>
</feature>
<sequence>MKRTNPLKRNLRISILAAASVIMLMQPTGNVFAAGDSSASAAFEPQLTGSFAGALLAAQSAANQDDLTNAIAYFRRALQFSPDDISTNDQLFIALAFNGDLEGAAAQSEKISGGPRLEPLSNLVNGLNALNHGDYDQAVEHFKAYDGSDLDTLISALLEAWALAGDGKTDQALSNLDALSGPPWYALFKNYNSGAIAAFAGETDRARGYFNNAVVDREGGATSPDTMLRTAIALATLEQQAGNQRKALDSISVAETYGINDAILNPLREKIEAGEPLSGQVGSAVDGASGVLFQLASALSQGGGDDIIALYLSLANTLTPDEPDILYLRGTLAIRDQDPERALNYFSQIGPDAPQYRLAELQRGLVLADLDRLEEAETQLETLVAEMPNDRRGYLALSAVYSGQQKFEDMARVLDEAVEMIGPVPAREDWSIFYRRGIAYERLKEWEKAEPNFKKALELYPNQPQVLNYLGYSWIDQGMHLDEGLDLIQQAVDQNPDDGYIVDSLGWAYYRLGRFPDAVAELERAAQLDTADPTINDHLGDAYWQVGRKLEAIYQWNKALALEPPEEDVATIEDKIANGLPEESDDASSLAEAPEGDGNPDAGSTP</sequence>
<organism evidence="4 5">
    <name type="scientific">Martelella mediterranea</name>
    <dbReference type="NCBI Taxonomy" id="293089"/>
    <lineage>
        <taxon>Bacteria</taxon>
        <taxon>Pseudomonadati</taxon>
        <taxon>Pseudomonadota</taxon>
        <taxon>Alphaproteobacteria</taxon>
        <taxon>Hyphomicrobiales</taxon>
        <taxon>Aurantimonadaceae</taxon>
        <taxon>Martelella</taxon>
    </lineage>
</organism>
<dbReference type="PROSITE" id="PS50005">
    <property type="entry name" value="TPR"/>
    <property type="match status" value="3"/>
</dbReference>
<reference evidence="4 5" key="1">
    <citation type="submission" date="2019-03" db="EMBL/GenBank/DDBJ databases">
        <title>Freshwater and sediment microbial communities from various areas in North America, analyzing microbe dynamics in response to fracking.</title>
        <authorList>
            <person name="Lamendella R."/>
        </authorList>
    </citation>
    <scope>NUCLEOTIDE SEQUENCE [LARGE SCALE GENOMIC DNA]</scope>
    <source>
        <strain evidence="4 5">175.2</strain>
    </source>
</reference>
<dbReference type="Pfam" id="PF13181">
    <property type="entry name" value="TPR_8"/>
    <property type="match status" value="1"/>
</dbReference>
<evidence type="ECO:0000256" key="3">
    <source>
        <dbReference type="SAM" id="SignalP"/>
    </source>
</evidence>
<evidence type="ECO:0000256" key="1">
    <source>
        <dbReference type="PROSITE-ProRule" id="PRU00339"/>
    </source>
</evidence>
<dbReference type="PANTHER" id="PTHR12558:SF13">
    <property type="entry name" value="CELL DIVISION CYCLE PROTEIN 27 HOMOLOG"/>
    <property type="match status" value="1"/>
</dbReference>
<dbReference type="SUPFAM" id="SSF48452">
    <property type="entry name" value="TPR-like"/>
    <property type="match status" value="3"/>
</dbReference>
<keyword evidence="5" id="KW-1185">Reference proteome</keyword>
<keyword evidence="3" id="KW-0732">Signal</keyword>
<dbReference type="OrthoDB" id="9766710at2"/>
<dbReference type="Proteomes" id="UP000295097">
    <property type="component" value="Unassembled WGS sequence"/>
</dbReference>
<feature type="signal peptide" evidence="3">
    <location>
        <begin position="1"/>
        <end position="33"/>
    </location>
</feature>
<dbReference type="AlphaFoldDB" id="A0A4R3NT17"/>
<dbReference type="Gene3D" id="1.25.40.10">
    <property type="entry name" value="Tetratricopeptide repeat domain"/>
    <property type="match status" value="3"/>
</dbReference>
<dbReference type="RefSeq" id="WP_132310733.1">
    <property type="nucleotide sequence ID" value="NZ_SMAR01000011.1"/>
</dbReference>
<gene>
    <name evidence="4" type="ORF">EDC90_10118</name>
</gene>
<protein>
    <submittedName>
        <fullName evidence="4">Tetratricopeptide repeat protein</fullName>
    </submittedName>
</protein>
<accession>A0A4R3NT17</accession>
<feature type="chain" id="PRO_5020580586" evidence="3">
    <location>
        <begin position="34"/>
        <end position="606"/>
    </location>
</feature>
<feature type="repeat" description="TPR" evidence="1">
    <location>
        <begin position="430"/>
        <end position="463"/>
    </location>
</feature>
<dbReference type="PANTHER" id="PTHR12558">
    <property type="entry name" value="CELL DIVISION CYCLE 16,23,27"/>
    <property type="match status" value="1"/>
</dbReference>
<evidence type="ECO:0000313" key="4">
    <source>
        <dbReference type="EMBL" id="TCT39826.1"/>
    </source>
</evidence>
<evidence type="ECO:0000256" key="2">
    <source>
        <dbReference type="SAM" id="MobiDB-lite"/>
    </source>
</evidence>